<evidence type="ECO:0000313" key="2">
    <source>
        <dbReference type="Proteomes" id="UP001249851"/>
    </source>
</evidence>
<name>A0AAD9QI19_ACRCE</name>
<keyword evidence="2" id="KW-1185">Reference proteome</keyword>
<evidence type="ECO:0000313" key="1">
    <source>
        <dbReference type="EMBL" id="KAK2561295.1"/>
    </source>
</evidence>
<proteinExistence type="predicted"/>
<dbReference type="Proteomes" id="UP001249851">
    <property type="component" value="Unassembled WGS sequence"/>
</dbReference>
<gene>
    <name evidence="1" type="ORF">P5673_015782</name>
</gene>
<reference evidence="1" key="1">
    <citation type="journal article" date="2023" name="G3 (Bethesda)">
        <title>Whole genome assembly and annotation of the endangered Caribbean coral Acropora cervicornis.</title>
        <authorList>
            <person name="Selwyn J.D."/>
            <person name="Vollmer S.V."/>
        </authorList>
    </citation>
    <scope>NUCLEOTIDE SEQUENCE</scope>
    <source>
        <strain evidence="1">K2</strain>
    </source>
</reference>
<organism evidence="1 2">
    <name type="scientific">Acropora cervicornis</name>
    <name type="common">Staghorn coral</name>
    <dbReference type="NCBI Taxonomy" id="6130"/>
    <lineage>
        <taxon>Eukaryota</taxon>
        <taxon>Metazoa</taxon>
        <taxon>Cnidaria</taxon>
        <taxon>Anthozoa</taxon>
        <taxon>Hexacorallia</taxon>
        <taxon>Scleractinia</taxon>
        <taxon>Astrocoeniina</taxon>
        <taxon>Acroporidae</taxon>
        <taxon>Acropora</taxon>
    </lineage>
</organism>
<dbReference type="EMBL" id="JARQWQ010000033">
    <property type="protein sequence ID" value="KAK2561295.1"/>
    <property type="molecule type" value="Genomic_DNA"/>
</dbReference>
<reference evidence="1" key="2">
    <citation type="journal article" date="2023" name="Science">
        <title>Genomic signatures of disease resistance in endangered staghorn corals.</title>
        <authorList>
            <person name="Vollmer S.V."/>
            <person name="Selwyn J.D."/>
            <person name="Despard B.A."/>
            <person name="Roesel C.L."/>
        </authorList>
    </citation>
    <scope>NUCLEOTIDE SEQUENCE</scope>
    <source>
        <strain evidence="1">K2</strain>
    </source>
</reference>
<comment type="caution">
    <text evidence="1">The sequence shown here is derived from an EMBL/GenBank/DDBJ whole genome shotgun (WGS) entry which is preliminary data.</text>
</comment>
<dbReference type="AlphaFoldDB" id="A0AAD9QI19"/>
<protein>
    <submittedName>
        <fullName evidence="1">Uncharacterized protein</fullName>
    </submittedName>
</protein>
<accession>A0AAD9QI19</accession>
<sequence length="141" mass="16074">MDNHLEDILFHQYIRIALAIVIIRKKPRGISAGAYIDEMLKEIEMQDRKMKVGEGSKVMLKRQQDLMAVILSKSGVEIGVNDSSSRHDKVESSRSTFNCENFALLSRHVPFQWVGREQPVLFVEEDSSILKRTLLGALDCK</sequence>